<sequence>MFHFEKWSAMQKLATWIEMWQSSSKADFQEWMLTSAVVGGEVGGMVIESKVIVCLYVAHL</sequence>
<name>A0ABR6BAC3_9PSEU</name>
<evidence type="ECO:0000313" key="2">
    <source>
        <dbReference type="Proteomes" id="UP000517916"/>
    </source>
</evidence>
<organism evidence="1 2">
    <name type="scientific">Kutzneria viridogrisea</name>
    <dbReference type="NCBI Taxonomy" id="47990"/>
    <lineage>
        <taxon>Bacteria</taxon>
        <taxon>Bacillati</taxon>
        <taxon>Actinomycetota</taxon>
        <taxon>Actinomycetes</taxon>
        <taxon>Pseudonocardiales</taxon>
        <taxon>Pseudonocardiaceae</taxon>
        <taxon>Kutzneria</taxon>
    </lineage>
</organism>
<comment type="caution">
    <text evidence="1">The sequence shown here is derived from an EMBL/GenBank/DDBJ whole genome shotgun (WGS) entry which is preliminary data.</text>
</comment>
<dbReference type="RefSeq" id="WP_182836382.1">
    <property type="nucleotide sequence ID" value="NZ_JACJID010000001.1"/>
</dbReference>
<gene>
    <name evidence="1" type="ORF">BC739_001003</name>
</gene>
<dbReference type="EMBL" id="JACJID010000001">
    <property type="protein sequence ID" value="MBA8923806.1"/>
    <property type="molecule type" value="Genomic_DNA"/>
</dbReference>
<proteinExistence type="predicted"/>
<dbReference type="Proteomes" id="UP000517916">
    <property type="component" value="Unassembled WGS sequence"/>
</dbReference>
<reference evidence="1 2" key="1">
    <citation type="submission" date="2020-08" db="EMBL/GenBank/DDBJ databases">
        <title>Genomic Encyclopedia of Archaeal and Bacterial Type Strains, Phase II (KMG-II): from individual species to whole genera.</title>
        <authorList>
            <person name="Goeker M."/>
        </authorList>
    </citation>
    <scope>NUCLEOTIDE SEQUENCE [LARGE SCALE GENOMIC DNA]</scope>
    <source>
        <strain evidence="1 2">DSM 43850</strain>
    </source>
</reference>
<accession>A0ABR6BAC3</accession>
<evidence type="ECO:0000313" key="1">
    <source>
        <dbReference type="EMBL" id="MBA8923806.1"/>
    </source>
</evidence>
<protein>
    <submittedName>
        <fullName evidence="1">Uncharacterized protein</fullName>
    </submittedName>
</protein>
<keyword evidence="2" id="KW-1185">Reference proteome</keyword>